<feature type="domain" description="SD-repeat containing protein B" evidence="6">
    <location>
        <begin position="778"/>
        <end position="857"/>
    </location>
</feature>
<comment type="similarity">
    <text evidence="2">Belongs to the ice-binding protein family.</text>
</comment>
<keyword evidence="3" id="KW-0964">Secreted</keyword>
<dbReference type="InterPro" id="IPR021884">
    <property type="entry name" value="Ice-bd_prot"/>
</dbReference>
<comment type="subcellular location">
    <subcellularLocation>
        <location evidence="1">Secreted</location>
    </subcellularLocation>
</comment>
<dbReference type="AlphaFoldDB" id="A0A7M2WU26"/>
<evidence type="ECO:0000256" key="4">
    <source>
        <dbReference type="ARBA" id="ARBA00022729"/>
    </source>
</evidence>
<accession>A0A7M2WU26</accession>
<dbReference type="InterPro" id="IPR013783">
    <property type="entry name" value="Ig-like_fold"/>
</dbReference>
<dbReference type="Pfam" id="PF11999">
    <property type="entry name" value="Ice_binding"/>
    <property type="match status" value="1"/>
</dbReference>
<dbReference type="Pfam" id="PF17210">
    <property type="entry name" value="SdrD_B"/>
    <property type="match status" value="7"/>
</dbReference>
<dbReference type="SUPFAM" id="SSF117074">
    <property type="entry name" value="Hypothetical protein PA1324"/>
    <property type="match status" value="8"/>
</dbReference>
<evidence type="ECO:0000256" key="3">
    <source>
        <dbReference type="ARBA" id="ARBA00022525"/>
    </source>
</evidence>
<dbReference type="RefSeq" id="WP_206292040.1">
    <property type="nucleotide sequence ID" value="NZ_CP063458.1"/>
</dbReference>
<feature type="domain" description="SD-repeat containing protein B" evidence="6">
    <location>
        <begin position="578"/>
        <end position="651"/>
    </location>
</feature>
<dbReference type="InterPro" id="IPR051417">
    <property type="entry name" value="SDr/BOS_complex"/>
</dbReference>
<dbReference type="EMBL" id="CP063458">
    <property type="protein sequence ID" value="QOV89027.1"/>
    <property type="molecule type" value="Genomic_DNA"/>
</dbReference>
<feature type="domain" description="SD-repeat containing protein B" evidence="6">
    <location>
        <begin position="357"/>
        <end position="436"/>
    </location>
</feature>
<proteinExistence type="inferred from homology"/>
<feature type="domain" description="SD-repeat containing protein B" evidence="6">
    <location>
        <begin position="476"/>
        <end position="552"/>
    </location>
</feature>
<feature type="domain" description="SD-repeat containing protein B" evidence="6">
    <location>
        <begin position="682"/>
        <end position="756"/>
    </location>
</feature>
<dbReference type="Proteomes" id="UP000593765">
    <property type="component" value="Chromosome"/>
</dbReference>
<protein>
    <submittedName>
        <fullName evidence="7">DUF3494 domain-containing protein</fullName>
    </submittedName>
</protein>
<evidence type="ECO:0000256" key="1">
    <source>
        <dbReference type="ARBA" id="ARBA00004613"/>
    </source>
</evidence>
<feature type="compositionally biased region" description="Low complexity" evidence="5">
    <location>
        <begin position="396"/>
        <end position="413"/>
    </location>
</feature>
<gene>
    <name evidence="7" type="ORF">IPV69_22830</name>
</gene>
<evidence type="ECO:0000259" key="6">
    <source>
        <dbReference type="Pfam" id="PF17210"/>
    </source>
</evidence>
<dbReference type="PANTHER" id="PTHR23303">
    <property type="entry name" value="CARBOXYPEPTIDASE REGULATORY REGION-CONTAINING"/>
    <property type="match status" value="1"/>
</dbReference>
<sequence length="1090" mass="110740">MSFLSAAAAIYQCRSRVLPARKPSRLIRRVAREQVERLEDRRLLSAAAVLGTAESFAALAGASVTNTGPTVLQGDLGVSPGNAITGFPPGIVNAPGTIHTTDAVAAQAEADALTAYNNLAGLATTATLTGQDLGGMTLVSGVYTFSSSAQLTGTITLDAQNNANAKFVFQIGSTLTTASASKVNVINAPPCFDDVYWQVGSSATLGSTTEFYGSIIALTSITLVTGASIVQGNALALNGSVTLDNNTISPDQCGTISGVKFDDTNGDGIRQPGEPGVTGVTIFLDSNGDNLLSSGEASTTTIAGGAYHFDDVVPGAYSVREVVPPGSIRTTVNPAAVTVPNRSDAPGGDFGNFRLGQIGGTTFDDVDGDGTQDAGDAGTPGVTVYIDTNGNNALDGGESSTTSGPGGTYTLTGVGPGPITVREVAPTDTTQTTTNPAPITTISGGSVPGIDFGNTPVPPTVPPVPPAVPGQITGIKFRDSDGDGIRQTGEPGLPGVALYIDTDGNGAYNDCDPCVITDANGTYVFTNVAPGSYVVREQVPAGWVQTTTNPGAVTVAGNVVSGGNFGNFQLGCLIGIKFQDTNGNGIRDSADPALARFTIYIDANGNNTLDSGERNTTTDADGTFAFSNVGPGTFRIREVVPSGWTQTTANPSPIVMTSGANVTSIRFGNRLTAVKQISGAKFQDTNGDGIRQAGEPGVASVTLYLDVNGNGQRDNGELSTLTDATGAYGFTNVTPGTYKVREAVPAGWVQTTANPAAVNVTATGTVVGGIFGDFQLGTIGGTKFQDTNGNAIRDSGEPGLAGVTIFIDSNLNGALNTGERYTKSDGNGTFSFANVGPGRYSIREVKPNGWTQTTANPAAILMTSGASILSVRFGNKPVAVRQVSGIKFNDYNGDGIRQSGEAGLSGVTLYLDANGNNLKDTGEITTLTDASGGYAFVNVAAGTYSVREVAPTGWIRTTANPGAIVVALAGGTIAGGTFGNFKLGSVAGKVTQDICDCPDVLPSAFGGVTVKLYRDVNGNGLIDAADGASSKSTVSAANGTYSFGSLTAGKYIVKATTAAGYTASGPTVYAINVSSGSLLTSRNFLQATVH</sequence>
<feature type="region of interest" description="Disordered" evidence="5">
    <location>
        <begin position="396"/>
        <end position="418"/>
    </location>
</feature>
<feature type="domain" description="SD-repeat containing protein B" evidence="6">
    <location>
        <begin position="888"/>
        <end position="962"/>
    </location>
</feature>
<name>A0A7M2WU26_9BACT</name>
<evidence type="ECO:0000256" key="5">
    <source>
        <dbReference type="SAM" id="MobiDB-lite"/>
    </source>
</evidence>
<reference evidence="7 8" key="1">
    <citation type="submission" date="2020-10" db="EMBL/GenBank/DDBJ databases">
        <title>Wide distribution of Phycisphaera-like planctomycetes from WD2101 soil group in peatlands and genome analysis of the first cultivated representative.</title>
        <authorList>
            <person name="Dedysh S.N."/>
            <person name="Beletsky A.V."/>
            <person name="Ivanova A."/>
            <person name="Kulichevskaya I.S."/>
            <person name="Suzina N.E."/>
            <person name="Philippov D.A."/>
            <person name="Rakitin A.L."/>
            <person name="Mardanov A.V."/>
            <person name="Ravin N.V."/>
        </authorList>
    </citation>
    <scope>NUCLEOTIDE SEQUENCE [LARGE SCALE GENOMIC DNA]</scope>
    <source>
        <strain evidence="7 8">M1803</strain>
    </source>
</reference>
<evidence type="ECO:0000256" key="2">
    <source>
        <dbReference type="ARBA" id="ARBA00005445"/>
    </source>
</evidence>
<keyword evidence="8" id="KW-1185">Reference proteome</keyword>
<dbReference type="PANTHER" id="PTHR23303:SF15">
    <property type="entry name" value="COLOSSIN-A"/>
    <property type="match status" value="1"/>
</dbReference>
<feature type="domain" description="SD-repeat containing protein B" evidence="6">
    <location>
        <begin position="260"/>
        <end position="334"/>
    </location>
</feature>
<keyword evidence="4" id="KW-0732">Signal</keyword>
<evidence type="ECO:0000313" key="7">
    <source>
        <dbReference type="EMBL" id="QOV89027.1"/>
    </source>
</evidence>
<evidence type="ECO:0000313" key="8">
    <source>
        <dbReference type="Proteomes" id="UP000593765"/>
    </source>
</evidence>
<dbReference type="KEGG" id="hbs:IPV69_22830"/>
<dbReference type="Gene3D" id="2.60.40.10">
    <property type="entry name" value="Immunoglobulins"/>
    <property type="match status" value="8"/>
</dbReference>
<dbReference type="InterPro" id="IPR033764">
    <property type="entry name" value="Sdr_B"/>
</dbReference>
<organism evidence="7 8">
    <name type="scientific">Humisphaera borealis</name>
    <dbReference type="NCBI Taxonomy" id="2807512"/>
    <lineage>
        <taxon>Bacteria</taxon>
        <taxon>Pseudomonadati</taxon>
        <taxon>Planctomycetota</taxon>
        <taxon>Phycisphaerae</taxon>
        <taxon>Tepidisphaerales</taxon>
        <taxon>Tepidisphaeraceae</taxon>
        <taxon>Humisphaera</taxon>
    </lineage>
</organism>
<dbReference type="GO" id="GO:0005576">
    <property type="term" value="C:extracellular region"/>
    <property type="evidence" value="ECO:0007669"/>
    <property type="project" value="UniProtKB-SubCell"/>
</dbReference>